<gene>
    <name evidence="2" type="ORF">ZEAMMB73_Zm00001d053916</name>
</gene>
<dbReference type="Pfam" id="PF01397">
    <property type="entry name" value="Terpene_synth"/>
    <property type="match status" value="1"/>
</dbReference>
<sequence length="184" mass="20355">MLATPHHINLEGLRTPRCISLTCILAPARRIGTSMSERCIFSFSTLASPAADGNNSRRGGRHRGDSIVTRSSAAANTLPLLRNDDFDLREGLTDVRNVLRQRQKSGCSSRDMMVTVDNLKRLCIDHYFQEEIERAMGACCMGLIHSDDLFDATLAFRLLREAGHGVSAGHRSNTLIIKHKSIHA</sequence>
<name>A0A1D6QTD3_MAIZE</name>
<dbReference type="EMBL" id="CM000780">
    <property type="protein sequence ID" value="AQK60701.1"/>
    <property type="molecule type" value="Genomic_DNA"/>
</dbReference>
<organism evidence="2">
    <name type="scientific">Zea mays</name>
    <name type="common">Maize</name>
    <dbReference type="NCBI Taxonomy" id="4577"/>
    <lineage>
        <taxon>Eukaryota</taxon>
        <taxon>Viridiplantae</taxon>
        <taxon>Streptophyta</taxon>
        <taxon>Embryophyta</taxon>
        <taxon>Tracheophyta</taxon>
        <taxon>Spermatophyta</taxon>
        <taxon>Magnoliopsida</taxon>
        <taxon>Liliopsida</taxon>
        <taxon>Poales</taxon>
        <taxon>Poaceae</taxon>
        <taxon>PACMAD clade</taxon>
        <taxon>Panicoideae</taxon>
        <taxon>Andropogonodae</taxon>
        <taxon>Andropogoneae</taxon>
        <taxon>Tripsacinae</taxon>
        <taxon>Zea</taxon>
    </lineage>
</organism>
<dbReference type="AlphaFoldDB" id="A0A1D6QTD3"/>
<feature type="domain" description="Terpene synthase N-terminal" evidence="1">
    <location>
        <begin position="92"/>
        <end position="168"/>
    </location>
</feature>
<evidence type="ECO:0000313" key="2">
    <source>
        <dbReference type="EMBL" id="AQK60701.1"/>
    </source>
</evidence>
<dbReference type="SUPFAM" id="SSF48239">
    <property type="entry name" value="Terpenoid cyclases/Protein prenyltransferases"/>
    <property type="match status" value="1"/>
</dbReference>
<protein>
    <submittedName>
        <fullName evidence="2">S-(+)-linalool synthase chloroplastic</fullName>
    </submittedName>
</protein>
<dbReference type="ExpressionAtlas" id="A0A1D6QTD3">
    <property type="expression patterns" value="baseline and differential"/>
</dbReference>
<evidence type="ECO:0000259" key="1">
    <source>
        <dbReference type="Pfam" id="PF01397"/>
    </source>
</evidence>
<proteinExistence type="predicted"/>
<accession>A0A1D6QTD3</accession>
<reference evidence="2" key="1">
    <citation type="submission" date="2015-12" db="EMBL/GenBank/DDBJ databases">
        <title>Update maize B73 reference genome by single molecule sequencing technologies.</title>
        <authorList>
            <consortium name="Maize Genome Sequencing Project"/>
            <person name="Ware D."/>
        </authorList>
    </citation>
    <scope>NUCLEOTIDE SEQUENCE</scope>
    <source>
        <tissue evidence="2">Seedling</tissue>
    </source>
</reference>
<dbReference type="InterPro" id="IPR036965">
    <property type="entry name" value="Terpene_synth_N_sf"/>
</dbReference>
<dbReference type="GO" id="GO:0010333">
    <property type="term" value="F:terpene synthase activity"/>
    <property type="evidence" value="ECO:0007669"/>
    <property type="project" value="InterPro"/>
</dbReference>
<dbReference type="InterPro" id="IPR008930">
    <property type="entry name" value="Terpenoid_cyclase/PrenylTrfase"/>
</dbReference>
<dbReference type="Gene3D" id="1.50.10.130">
    <property type="entry name" value="Terpene synthase, N-terminal domain"/>
    <property type="match status" value="1"/>
</dbReference>
<dbReference type="InterPro" id="IPR001906">
    <property type="entry name" value="Terpene_synth_N"/>
</dbReference>